<keyword evidence="3" id="KW-1185">Reference proteome</keyword>
<protein>
    <recommendedName>
        <fullName evidence="1">DUF5641 domain-containing protein</fullName>
    </recommendedName>
</protein>
<dbReference type="STRING" id="147828.A0A4S2LF23"/>
<organism evidence="2 3">
    <name type="scientific">Opisthorchis felineus</name>
    <dbReference type="NCBI Taxonomy" id="147828"/>
    <lineage>
        <taxon>Eukaryota</taxon>
        <taxon>Metazoa</taxon>
        <taxon>Spiralia</taxon>
        <taxon>Lophotrochozoa</taxon>
        <taxon>Platyhelminthes</taxon>
        <taxon>Trematoda</taxon>
        <taxon>Digenea</taxon>
        <taxon>Opisthorchiida</taxon>
        <taxon>Opisthorchiata</taxon>
        <taxon>Opisthorchiidae</taxon>
        <taxon>Opisthorchis</taxon>
    </lineage>
</organism>
<dbReference type="OrthoDB" id="8046937at2759"/>
<comment type="caution">
    <text evidence="2">The sequence shown here is derived from an EMBL/GenBank/DDBJ whole genome shotgun (WGS) entry which is preliminary data.</text>
</comment>
<evidence type="ECO:0000313" key="2">
    <source>
        <dbReference type="EMBL" id="TGZ58978.1"/>
    </source>
</evidence>
<name>A0A4S2LF23_OPIFE</name>
<dbReference type="AlphaFoldDB" id="A0A4S2LF23"/>
<dbReference type="InterPro" id="IPR008042">
    <property type="entry name" value="Retrotrans_Pao"/>
</dbReference>
<dbReference type="PANTHER" id="PTHR47331">
    <property type="entry name" value="PHD-TYPE DOMAIN-CONTAINING PROTEIN"/>
    <property type="match status" value="1"/>
</dbReference>
<gene>
    <name evidence="2" type="ORF">CRM22_009330</name>
</gene>
<reference evidence="2 3" key="1">
    <citation type="journal article" date="2019" name="BMC Genomics">
        <title>New insights from Opisthorchis felineus genome: update on genomics of the epidemiologically important liver flukes.</title>
        <authorList>
            <person name="Ershov N.I."/>
            <person name="Mordvinov V.A."/>
            <person name="Prokhortchouk E.B."/>
            <person name="Pakharukova M.Y."/>
            <person name="Gunbin K.V."/>
            <person name="Ustyantsev K."/>
            <person name="Genaev M.A."/>
            <person name="Blinov A.G."/>
            <person name="Mazur A."/>
            <person name="Boulygina E."/>
            <person name="Tsygankova S."/>
            <person name="Khrameeva E."/>
            <person name="Chekanov N."/>
            <person name="Fan G."/>
            <person name="Xiao A."/>
            <person name="Zhang H."/>
            <person name="Xu X."/>
            <person name="Yang H."/>
            <person name="Solovyev V."/>
            <person name="Lee S.M."/>
            <person name="Liu X."/>
            <person name="Afonnikov D.A."/>
            <person name="Skryabin K.G."/>
        </authorList>
    </citation>
    <scope>NUCLEOTIDE SEQUENCE [LARGE SCALE GENOMIC DNA]</scope>
    <source>
        <strain evidence="2">AK-0245</strain>
        <tissue evidence="2">Whole organism</tissue>
    </source>
</reference>
<dbReference type="Pfam" id="PF18701">
    <property type="entry name" value="DUF5641"/>
    <property type="match status" value="1"/>
</dbReference>
<proteinExistence type="predicted"/>
<dbReference type="EMBL" id="SJOL01009033">
    <property type="protein sequence ID" value="TGZ58978.1"/>
    <property type="molecule type" value="Genomic_DNA"/>
</dbReference>
<dbReference type="PANTHER" id="PTHR47331:SF1">
    <property type="entry name" value="GAG-LIKE PROTEIN"/>
    <property type="match status" value="1"/>
</dbReference>
<evidence type="ECO:0000313" key="3">
    <source>
        <dbReference type="Proteomes" id="UP000308267"/>
    </source>
</evidence>
<sequence>MQAIVKMSPKVINTQGPLGIEWDPPPDTHCFRLRIPENPLTQRGILSFVCSLFDPLGWVGRVCLPSKHPLQELCKAGLGWGAPISEAHSIRWHSWSKLVRSIGIVRRIIFVLIQEQALSDGCLSTFFVEVKRILNDRPLTSVSSDCRDAFALTPNHLLLHEANAGIPSHCSLKERLTRRWKQVDYLSSVCSNRWLKEYIPTLKLRHKWLCRNKNLRRDDILVVSEHPARGRWPLGIVTECQTDADGLVRTVSLRKSSGVIRRDVRSLCLLEGKTKLIEGYVGFGVFSVYPDRLVLTQRDIVGRRMYR</sequence>
<dbReference type="Pfam" id="PF05380">
    <property type="entry name" value="Peptidase_A17"/>
    <property type="match status" value="1"/>
</dbReference>
<dbReference type="InterPro" id="IPR040676">
    <property type="entry name" value="DUF5641"/>
</dbReference>
<accession>A0A4S2LF23</accession>
<feature type="domain" description="DUF5641" evidence="1">
    <location>
        <begin position="178"/>
        <end position="270"/>
    </location>
</feature>
<dbReference type="Proteomes" id="UP000308267">
    <property type="component" value="Unassembled WGS sequence"/>
</dbReference>
<evidence type="ECO:0000259" key="1">
    <source>
        <dbReference type="Pfam" id="PF18701"/>
    </source>
</evidence>